<keyword evidence="4" id="KW-0560">Oxidoreductase</keyword>
<dbReference type="Pfam" id="PF00890">
    <property type="entry name" value="FAD_binding_2"/>
    <property type="match status" value="1"/>
</dbReference>
<feature type="coiled-coil region" evidence="5">
    <location>
        <begin position="737"/>
        <end position="789"/>
    </location>
</feature>
<proteinExistence type="inferred from homology"/>
<evidence type="ECO:0000259" key="7">
    <source>
        <dbReference type="Pfam" id="PF00732"/>
    </source>
</evidence>
<evidence type="ECO:0000256" key="2">
    <source>
        <dbReference type="ARBA" id="ARBA00022630"/>
    </source>
</evidence>
<feature type="domain" description="Glucose-methanol-choline oxidoreductase N-terminal" evidence="7">
    <location>
        <begin position="121"/>
        <end position="342"/>
    </location>
</feature>
<reference evidence="10" key="1">
    <citation type="submission" date="2021-02" db="EMBL/GenBank/DDBJ databases">
        <authorList>
            <person name="Dougan E. K."/>
            <person name="Rhodes N."/>
            <person name="Thang M."/>
            <person name="Chan C."/>
        </authorList>
    </citation>
    <scope>NUCLEOTIDE SEQUENCE</scope>
</reference>
<dbReference type="PANTHER" id="PTHR46056">
    <property type="entry name" value="LONG-CHAIN-ALCOHOL OXIDASE"/>
    <property type="match status" value="1"/>
</dbReference>
<keyword evidence="6" id="KW-0732">Signal</keyword>
<dbReference type="Gene3D" id="3.50.50.60">
    <property type="entry name" value="FAD/NAD(P)-binding domain"/>
    <property type="match status" value="2"/>
</dbReference>
<keyword evidence="2" id="KW-0285">Flavoprotein</keyword>
<evidence type="ECO:0000259" key="9">
    <source>
        <dbReference type="Pfam" id="PF05199"/>
    </source>
</evidence>
<keyword evidence="5" id="KW-0175">Coiled coil</keyword>
<dbReference type="EMBL" id="CAJNNW010035831">
    <property type="protein sequence ID" value="CAE8730348.1"/>
    <property type="molecule type" value="Genomic_DNA"/>
</dbReference>
<dbReference type="InterPro" id="IPR013083">
    <property type="entry name" value="Znf_RING/FYVE/PHD"/>
</dbReference>
<dbReference type="AlphaFoldDB" id="A0A813LJE7"/>
<sequence>MFAAKRKIFMTLRSLIVLKAFSGGGGMANWSLLGYAGPEPPERVAATRQAAGRTEHIFQMLNSSITADTSLDFDAVVIGSGCGGAVAAAELACAGHRVLVLEKGKYFSLSEMSGVEGEALDQLYERGGLVSTEDTGLAVLAGGTFGGGSAINWACCLRTPDYVRQEWATEHGLKRFATDEFGDALDAICKRINVTSTGISHNRNNELFIDGCQKAGYEVEDAPQNMADVSPGAPGAGFICAGDRYEIKQSMTVTFLRDAAAARVPAQFADRCKVSEVTHSKGVATGVRATIIGSDGQPHQLTIRARVVVVACGSINSPALLLRSRLPNKNGLIGKNLRLHPVSIVTAKVPAGAPDVVSWEGAPMTAVSNECARGPFGDNYGCKLECPSIHAGLGATGVAGLSKPGKHFKQEVLNLRRLTSIIVLVRDKDSGEVRLDKNGEPRLYYNLSEHDQASMLDGLEKAIRIAAASGVEAVGTTQTALGALRTLPPMSMVEARAAAVDGLVADVRRVGFPLYSVTLISAHQMGTCKMGSSAQTSVVNADGQNWEVSGLFVSDASVFPTSSGSNPMLTTLGTADQEAAAAKLQALRQAPAFGHQFAHKSRSNKVLMTSCNFQLDSGSQCGCVIQEGWALSCSHIFCAKHAQEWFSKSDCCPVCKNNTTNAQMTQVGRPPDESRLQLLGMLLTRPPTDIQLAASTAINFWEHQKFEEFRRDVTREQEFAVRLKRFISSSRKELTEVETLKNAKKAGTEELRRQLREAEHRLKQDRDEVATLESRIQQLSESYRQELSRATGVQTPFRARMR</sequence>
<evidence type="ECO:0008006" key="12">
    <source>
        <dbReference type="Google" id="ProtNLM"/>
    </source>
</evidence>
<comment type="similarity">
    <text evidence="1">Belongs to the GMC oxidoreductase family.</text>
</comment>
<protein>
    <recommendedName>
        <fullName evidence="12">Long-chain-alcohol oxidase</fullName>
    </recommendedName>
</protein>
<organism evidence="10 11">
    <name type="scientific">Polarella glacialis</name>
    <name type="common">Dinoflagellate</name>
    <dbReference type="NCBI Taxonomy" id="89957"/>
    <lineage>
        <taxon>Eukaryota</taxon>
        <taxon>Sar</taxon>
        <taxon>Alveolata</taxon>
        <taxon>Dinophyceae</taxon>
        <taxon>Suessiales</taxon>
        <taxon>Suessiaceae</taxon>
        <taxon>Polarella</taxon>
    </lineage>
</organism>
<feature type="domain" description="Glucose-methanol-choline oxidoreductase C-terminal" evidence="9">
    <location>
        <begin position="429"/>
        <end position="575"/>
    </location>
</feature>
<dbReference type="InterPro" id="IPR003953">
    <property type="entry name" value="FAD-dep_OxRdtase_2_FAD-bd"/>
</dbReference>
<comment type="caution">
    <text evidence="10">The sequence shown here is derived from an EMBL/GenBank/DDBJ whole genome shotgun (WGS) entry which is preliminary data.</text>
</comment>
<dbReference type="Pfam" id="PF05199">
    <property type="entry name" value="GMC_oxred_C"/>
    <property type="match status" value="1"/>
</dbReference>
<dbReference type="InterPro" id="IPR007867">
    <property type="entry name" value="GMC_OxRtase_C"/>
</dbReference>
<evidence type="ECO:0000256" key="3">
    <source>
        <dbReference type="ARBA" id="ARBA00022827"/>
    </source>
</evidence>
<keyword evidence="3" id="KW-0274">FAD</keyword>
<evidence type="ECO:0000256" key="6">
    <source>
        <dbReference type="SAM" id="SignalP"/>
    </source>
</evidence>
<dbReference type="GO" id="GO:0050660">
    <property type="term" value="F:flavin adenine dinucleotide binding"/>
    <property type="evidence" value="ECO:0007669"/>
    <property type="project" value="InterPro"/>
</dbReference>
<dbReference type="Proteomes" id="UP000626109">
    <property type="component" value="Unassembled WGS sequence"/>
</dbReference>
<dbReference type="Gene3D" id="3.30.40.10">
    <property type="entry name" value="Zinc/RING finger domain, C3HC4 (zinc finger)"/>
    <property type="match status" value="1"/>
</dbReference>
<evidence type="ECO:0000313" key="11">
    <source>
        <dbReference type="Proteomes" id="UP000626109"/>
    </source>
</evidence>
<feature type="domain" description="FAD-dependent oxidoreductase 2 FAD-binding" evidence="8">
    <location>
        <begin position="74"/>
        <end position="108"/>
    </location>
</feature>
<accession>A0A813LJE7</accession>
<evidence type="ECO:0000313" key="10">
    <source>
        <dbReference type="EMBL" id="CAE8730348.1"/>
    </source>
</evidence>
<dbReference type="InterPro" id="IPR036188">
    <property type="entry name" value="FAD/NAD-bd_sf"/>
</dbReference>
<dbReference type="Pfam" id="PF00732">
    <property type="entry name" value="GMC_oxred_N"/>
    <property type="match status" value="1"/>
</dbReference>
<evidence type="ECO:0000259" key="8">
    <source>
        <dbReference type="Pfam" id="PF00890"/>
    </source>
</evidence>
<dbReference type="PANTHER" id="PTHR46056:SF12">
    <property type="entry name" value="LONG-CHAIN-ALCOHOL OXIDASE"/>
    <property type="match status" value="1"/>
</dbReference>
<evidence type="ECO:0000256" key="5">
    <source>
        <dbReference type="SAM" id="Coils"/>
    </source>
</evidence>
<dbReference type="SUPFAM" id="SSF57850">
    <property type="entry name" value="RING/U-box"/>
    <property type="match status" value="1"/>
</dbReference>
<gene>
    <name evidence="10" type="ORF">PGLA2088_LOCUS45712</name>
</gene>
<name>A0A813LJE7_POLGL</name>
<dbReference type="InterPro" id="IPR000172">
    <property type="entry name" value="GMC_OxRdtase_N"/>
</dbReference>
<feature type="signal peptide" evidence="6">
    <location>
        <begin position="1"/>
        <end position="28"/>
    </location>
</feature>
<dbReference type="GO" id="GO:0016614">
    <property type="term" value="F:oxidoreductase activity, acting on CH-OH group of donors"/>
    <property type="evidence" value="ECO:0007669"/>
    <property type="project" value="InterPro"/>
</dbReference>
<dbReference type="SUPFAM" id="SSF51905">
    <property type="entry name" value="FAD/NAD(P)-binding domain"/>
    <property type="match status" value="1"/>
</dbReference>
<dbReference type="CDD" id="cd16448">
    <property type="entry name" value="RING-H2"/>
    <property type="match status" value="1"/>
</dbReference>
<evidence type="ECO:0000256" key="4">
    <source>
        <dbReference type="ARBA" id="ARBA00023002"/>
    </source>
</evidence>
<evidence type="ECO:0000256" key="1">
    <source>
        <dbReference type="ARBA" id="ARBA00010790"/>
    </source>
</evidence>
<feature type="chain" id="PRO_5032401675" description="Long-chain-alcohol oxidase" evidence="6">
    <location>
        <begin position="29"/>
        <end position="802"/>
    </location>
</feature>